<dbReference type="Gene3D" id="1.10.630.10">
    <property type="entry name" value="Cytochrome P450"/>
    <property type="match status" value="1"/>
</dbReference>
<keyword evidence="7" id="KW-0812">Transmembrane</keyword>
<organism evidence="8 9">
    <name type="scientific">Rhizodiscina lignyota</name>
    <dbReference type="NCBI Taxonomy" id="1504668"/>
    <lineage>
        <taxon>Eukaryota</taxon>
        <taxon>Fungi</taxon>
        <taxon>Dikarya</taxon>
        <taxon>Ascomycota</taxon>
        <taxon>Pezizomycotina</taxon>
        <taxon>Dothideomycetes</taxon>
        <taxon>Pleosporomycetidae</taxon>
        <taxon>Aulographales</taxon>
        <taxon>Rhizodiscinaceae</taxon>
        <taxon>Rhizodiscina</taxon>
    </lineage>
</organism>
<dbReference type="InterPro" id="IPR001128">
    <property type="entry name" value="Cyt_P450"/>
</dbReference>
<dbReference type="AlphaFoldDB" id="A0A9P4M0M7"/>
<dbReference type="PRINTS" id="PR00463">
    <property type="entry name" value="EP450I"/>
</dbReference>
<dbReference type="CDD" id="cd11065">
    <property type="entry name" value="CYP64-like"/>
    <property type="match status" value="1"/>
</dbReference>
<evidence type="ECO:0000256" key="5">
    <source>
        <dbReference type="PIRSR" id="PIRSR602401-1"/>
    </source>
</evidence>
<dbReference type="GO" id="GO:0005506">
    <property type="term" value="F:iron ion binding"/>
    <property type="evidence" value="ECO:0007669"/>
    <property type="project" value="InterPro"/>
</dbReference>
<sequence>MVNSEFFLRYFGPWSIVGLIAFIAIFVAGIDYGYILWLRSKLPPGPFPLPVIGNTFMLPDIKPWIWFEHLSKEYNSPLITVWIGRNPTIWINDAWAASEIFDKRAGIYSSRPRMLVFAELGNGQANLVNMYTFTPEQHDRWRVHRKLMHQGVGIQAVRKFRDFQNNESRLVALDLLSTPEDYVKHFERYATSVVSIVGFGRRVASSEDPIITEVIAGMHLAADLNVPGKKFPMLMETFPFLAKFPTSIAPWKHGLGRKRGFGFFYALAAEAEEKPGHDESFVKFLFREKTSYDLRQDEISSLSGNLFGAGSDTSSSTLITFVLACCCFPETLIPAWEELDRVVGPGRSPQFDDDLPYVSAFVKEVFRWRSVAIIGGQPHAPTRDDYYKGWLIPKGTWIQGNVWAIHRNERDFPDPDRFSPKRYLHGDPDHRPFPGERGYMTFGWGRRVCPGQALAEQGTWITIARLLWGFNIQKKKRPDGSLIELDIFDYTNGLNMRPQPFECSITPRTEEIRTTIEREGKQALEELAQYDGESKYRFSTFYQQNEEAMKLYGNRK</sequence>
<feature type="transmembrane region" description="Helical" evidence="7">
    <location>
        <begin position="12"/>
        <end position="37"/>
    </location>
</feature>
<dbReference type="PANTHER" id="PTHR46300">
    <property type="entry name" value="P450, PUTATIVE (EUROFUNG)-RELATED-RELATED"/>
    <property type="match status" value="1"/>
</dbReference>
<dbReference type="InterPro" id="IPR017972">
    <property type="entry name" value="Cyt_P450_CS"/>
</dbReference>
<accession>A0A9P4M0M7</accession>
<keyword evidence="6" id="KW-0503">Monooxygenase</keyword>
<evidence type="ECO:0000256" key="3">
    <source>
        <dbReference type="ARBA" id="ARBA00023002"/>
    </source>
</evidence>
<keyword evidence="4 5" id="KW-0408">Iron</keyword>
<evidence type="ECO:0000256" key="4">
    <source>
        <dbReference type="ARBA" id="ARBA00023004"/>
    </source>
</evidence>
<evidence type="ECO:0000256" key="7">
    <source>
        <dbReference type="SAM" id="Phobius"/>
    </source>
</evidence>
<comment type="cofactor">
    <cofactor evidence="5">
        <name>heme</name>
        <dbReference type="ChEBI" id="CHEBI:30413"/>
    </cofactor>
</comment>
<reference evidence="8" key="1">
    <citation type="journal article" date="2020" name="Stud. Mycol.">
        <title>101 Dothideomycetes genomes: a test case for predicting lifestyles and emergence of pathogens.</title>
        <authorList>
            <person name="Haridas S."/>
            <person name="Albert R."/>
            <person name="Binder M."/>
            <person name="Bloem J."/>
            <person name="Labutti K."/>
            <person name="Salamov A."/>
            <person name="Andreopoulos B."/>
            <person name="Baker S."/>
            <person name="Barry K."/>
            <person name="Bills G."/>
            <person name="Bluhm B."/>
            <person name="Cannon C."/>
            <person name="Castanera R."/>
            <person name="Culley D."/>
            <person name="Daum C."/>
            <person name="Ezra D."/>
            <person name="Gonzalez J."/>
            <person name="Henrissat B."/>
            <person name="Kuo A."/>
            <person name="Liang C."/>
            <person name="Lipzen A."/>
            <person name="Lutzoni F."/>
            <person name="Magnuson J."/>
            <person name="Mondo S."/>
            <person name="Nolan M."/>
            <person name="Ohm R."/>
            <person name="Pangilinan J."/>
            <person name="Park H.-J."/>
            <person name="Ramirez L."/>
            <person name="Alfaro M."/>
            <person name="Sun H."/>
            <person name="Tritt A."/>
            <person name="Yoshinaga Y."/>
            <person name="Zwiers L.-H."/>
            <person name="Turgeon B."/>
            <person name="Goodwin S."/>
            <person name="Spatafora J."/>
            <person name="Crous P."/>
            <person name="Grigoriev I."/>
        </authorList>
    </citation>
    <scope>NUCLEOTIDE SEQUENCE</scope>
    <source>
        <strain evidence="8">CBS 133067</strain>
    </source>
</reference>
<dbReference type="InterPro" id="IPR036396">
    <property type="entry name" value="Cyt_P450_sf"/>
</dbReference>
<dbReference type="PROSITE" id="PS00086">
    <property type="entry name" value="CYTOCHROME_P450"/>
    <property type="match status" value="1"/>
</dbReference>
<evidence type="ECO:0000256" key="6">
    <source>
        <dbReference type="RuleBase" id="RU000461"/>
    </source>
</evidence>
<comment type="caution">
    <text evidence="8">The sequence shown here is derived from an EMBL/GenBank/DDBJ whole genome shotgun (WGS) entry which is preliminary data.</text>
</comment>
<dbReference type="GO" id="GO:0004497">
    <property type="term" value="F:monooxygenase activity"/>
    <property type="evidence" value="ECO:0007669"/>
    <property type="project" value="UniProtKB-KW"/>
</dbReference>
<keyword evidence="5 6" id="KW-0349">Heme</keyword>
<dbReference type="GO" id="GO:0020037">
    <property type="term" value="F:heme binding"/>
    <property type="evidence" value="ECO:0007669"/>
    <property type="project" value="InterPro"/>
</dbReference>
<dbReference type="OrthoDB" id="2789670at2759"/>
<dbReference type="GO" id="GO:0016705">
    <property type="term" value="F:oxidoreductase activity, acting on paired donors, with incorporation or reduction of molecular oxygen"/>
    <property type="evidence" value="ECO:0007669"/>
    <property type="project" value="InterPro"/>
</dbReference>
<dbReference type="PANTHER" id="PTHR46300:SF4">
    <property type="entry name" value="CYTOCHROME P450 98A3"/>
    <property type="match status" value="1"/>
</dbReference>
<evidence type="ECO:0000313" key="8">
    <source>
        <dbReference type="EMBL" id="KAF2092638.1"/>
    </source>
</evidence>
<dbReference type="Proteomes" id="UP000799772">
    <property type="component" value="Unassembled WGS sequence"/>
</dbReference>
<dbReference type="EMBL" id="ML978144">
    <property type="protein sequence ID" value="KAF2092638.1"/>
    <property type="molecule type" value="Genomic_DNA"/>
</dbReference>
<name>A0A9P4M0M7_9PEZI</name>
<dbReference type="SUPFAM" id="SSF48264">
    <property type="entry name" value="Cytochrome P450"/>
    <property type="match status" value="1"/>
</dbReference>
<evidence type="ECO:0000313" key="9">
    <source>
        <dbReference type="Proteomes" id="UP000799772"/>
    </source>
</evidence>
<gene>
    <name evidence="8" type="ORF">NA57DRAFT_49918</name>
</gene>
<feature type="binding site" description="axial binding residue" evidence="5">
    <location>
        <position position="449"/>
    </location>
    <ligand>
        <name>heme</name>
        <dbReference type="ChEBI" id="CHEBI:30413"/>
    </ligand>
    <ligandPart>
        <name>Fe</name>
        <dbReference type="ChEBI" id="CHEBI:18248"/>
    </ligandPart>
</feature>
<dbReference type="InterPro" id="IPR050364">
    <property type="entry name" value="Cytochrome_P450_fung"/>
</dbReference>
<keyword evidence="2 5" id="KW-0479">Metal-binding</keyword>
<keyword evidence="7" id="KW-1133">Transmembrane helix</keyword>
<dbReference type="InterPro" id="IPR002401">
    <property type="entry name" value="Cyt_P450_E_grp-I"/>
</dbReference>
<keyword evidence="3 6" id="KW-0560">Oxidoreductase</keyword>
<proteinExistence type="inferred from homology"/>
<keyword evidence="9" id="KW-1185">Reference proteome</keyword>
<keyword evidence="7" id="KW-0472">Membrane</keyword>
<comment type="similarity">
    <text evidence="1 6">Belongs to the cytochrome P450 family.</text>
</comment>
<evidence type="ECO:0000256" key="1">
    <source>
        <dbReference type="ARBA" id="ARBA00010617"/>
    </source>
</evidence>
<dbReference type="Pfam" id="PF00067">
    <property type="entry name" value="p450"/>
    <property type="match status" value="1"/>
</dbReference>
<evidence type="ECO:0000256" key="2">
    <source>
        <dbReference type="ARBA" id="ARBA00022723"/>
    </source>
</evidence>
<protein>
    <submittedName>
        <fullName evidence="8">Cytochrome P450</fullName>
    </submittedName>
</protein>